<evidence type="ECO:0000256" key="9">
    <source>
        <dbReference type="ARBA" id="ARBA00023012"/>
    </source>
</evidence>
<comment type="subcellular location">
    <subcellularLocation>
        <location evidence="2">Membrane</location>
    </subcellularLocation>
</comment>
<dbReference type="InterPro" id="IPR050428">
    <property type="entry name" value="TCS_sensor_his_kinase"/>
</dbReference>
<keyword evidence="4" id="KW-0597">Phosphoprotein</keyword>
<dbReference type="PANTHER" id="PTHR45436">
    <property type="entry name" value="SENSOR HISTIDINE KINASE YKOH"/>
    <property type="match status" value="1"/>
</dbReference>
<evidence type="ECO:0000256" key="6">
    <source>
        <dbReference type="ARBA" id="ARBA00022692"/>
    </source>
</evidence>
<dbReference type="InterPro" id="IPR003661">
    <property type="entry name" value="HisK_dim/P_dom"/>
</dbReference>
<dbReference type="EMBL" id="JAUSWH010000012">
    <property type="protein sequence ID" value="MDQ0457136.1"/>
    <property type="molecule type" value="Genomic_DNA"/>
</dbReference>
<evidence type="ECO:0000313" key="13">
    <source>
        <dbReference type="Proteomes" id="UP001235269"/>
    </source>
</evidence>
<keyword evidence="13" id="KW-1185">Reference proteome</keyword>
<comment type="caution">
    <text evidence="12">The sequence shown here is derived from an EMBL/GenBank/DDBJ whole genome shotgun (WGS) entry which is preliminary data.</text>
</comment>
<name>A0ABU0IG63_9HYPH</name>
<keyword evidence="8" id="KW-0472">Membrane</keyword>
<dbReference type="SMART" id="SM00387">
    <property type="entry name" value="HATPase_c"/>
    <property type="match status" value="1"/>
</dbReference>
<keyword evidence="9" id="KW-0902">Two-component regulatory system</keyword>
<dbReference type="Pfam" id="PF02518">
    <property type="entry name" value="HATPase_c"/>
    <property type="match status" value="1"/>
</dbReference>
<dbReference type="InterPro" id="IPR005467">
    <property type="entry name" value="His_kinase_dom"/>
</dbReference>
<dbReference type="Gene3D" id="1.10.287.130">
    <property type="match status" value="1"/>
</dbReference>
<sequence length="486" mass="53178">MIRSRPTLGGLLVRRIAVFTVVAMALQLAVVCSDYYWNVGELSRLFVEQETERLMEGLNTAATPDFTLPEAMHSRYAGATTGYIARIRTPAGQILFESCDDACESRFLPVDLNPPDFWLRSLKPGKPLFLTGGRAFFVGDQRYLVEVATLGDPENVVNSVFWNEVLEHLVQPMSLLLVLVVGAMLIAMRVALKPVRLAAEAAERIDPLDSRSHLQVQDMPREIAHLTEAINRAFERVGELMKSQKLLTTGIAHEVRTPLAAIKLELGRIDHPRARKAEADLDELAHFVSQLTALARLDSFDHAMFEAVDLAALAADVVGQLAPLVYENRHTLELEAEEAVPFSGVPALIKDALRNLIENALRHTPDGTSIIVRVRPGRLEVEDRVMSAHPEATFANSDYDHRIMGEGAGWDHAAFSVKPGNGLGIGLKIVERIASLHGGKALCQPTAGGHIFSLAFEATETASSVICKRIPEGVISRLEDADASSP</sequence>
<keyword evidence="5" id="KW-0808">Transferase</keyword>
<evidence type="ECO:0000259" key="10">
    <source>
        <dbReference type="PROSITE" id="PS50109"/>
    </source>
</evidence>
<evidence type="ECO:0000256" key="5">
    <source>
        <dbReference type="ARBA" id="ARBA00022679"/>
    </source>
</evidence>
<keyword evidence="6" id="KW-0812">Transmembrane</keyword>
<keyword evidence="7 12" id="KW-0418">Kinase</keyword>
<dbReference type="EC" id="2.7.13.3" evidence="3"/>
<evidence type="ECO:0000259" key="11">
    <source>
        <dbReference type="PROSITE" id="PS50885"/>
    </source>
</evidence>
<dbReference type="PROSITE" id="PS50109">
    <property type="entry name" value="HIS_KIN"/>
    <property type="match status" value="1"/>
</dbReference>
<dbReference type="Gene3D" id="3.30.565.10">
    <property type="entry name" value="Histidine kinase-like ATPase, C-terminal domain"/>
    <property type="match status" value="1"/>
</dbReference>
<proteinExistence type="predicted"/>
<reference evidence="12 13" key="1">
    <citation type="submission" date="2023-07" db="EMBL/GenBank/DDBJ databases">
        <title>Genomic Encyclopedia of Type Strains, Phase IV (KMG-IV): sequencing the most valuable type-strain genomes for metagenomic binning, comparative biology and taxonomic classification.</title>
        <authorList>
            <person name="Goeker M."/>
        </authorList>
    </citation>
    <scope>NUCLEOTIDE SEQUENCE [LARGE SCALE GENOMIC DNA]</scope>
    <source>
        <strain evidence="12 13">DSM 100301</strain>
    </source>
</reference>
<dbReference type="SUPFAM" id="SSF47384">
    <property type="entry name" value="Homodimeric domain of signal transducing histidine kinase"/>
    <property type="match status" value="1"/>
</dbReference>
<evidence type="ECO:0000256" key="1">
    <source>
        <dbReference type="ARBA" id="ARBA00000085"/>
    </source>
</evidence>
<evidence type="ECO:0000256" key="7">
    <source>
        <dbReference type="ARBA" id="ARBA00022777"/>
    </source>
</evidence>
<protein>
    <recommendedName>
        <fullName evidence="3">histidine kinase</fullName>
        <ecNumber evidence="3">2.7.13.3</ecNumber>
    </recommendedName>
</protein>
<dbReference type="SMART" id="SM00388">
    <property type="entry name" value="HisKA"/>
    <property type="match status" value="1"/>
</dbReference>
<dbReference type="InterPro" id="IPR036097">
    <property type="entry name" value="HisK_dim/P_sf"/>
</dbReference>
<organism evidence="12 13">
    <name type="scientific">Rhizobium paknamense</name>
    <dbReference type="NCBI Taxonomy" id="1206817"/>
    <lineage>
        <taxon>Bacteria</taxon>
        <taxon>Pseudomonadati</taxon>
        <taxon>Pseudomonadota</taxon>
        <taxon>Alphaproteobacteria</taxon>
        <taxon>Hyphomicrobiales</taxon>
        <taxon>Rhizobiaceae</taxon>
        <taxon>Rhizobium/Agrobacterium group</taxon>
        <taxon>Rhizobium</taxon>
    </lineage>
</organism>
<evidence type="ECO:0000256" key="8">
    <source>
        <dbReference type="ARBA" id="ARBA00022989"/>
    </source>
</evidence>
<evidence type="ECO:0000256" key="2">
    <source>
        <dbReference type="ARBA" id="ARBA00004370"/>
    </source>
</evidence>
<evidence type="ECO:0000256" key="4">
    <source>
        <dbReference type="ARBA" id="ARBA00022553"/>
    </source>
</evidence>
<keyword evidence="8" id="KW-1133">Transmembrane helix</keyword>
<feature type="domain" description="Histidine kinase" evidence="10">
    <location>
        <begin position="250"/>
        <end position="460"/>
    </location>
</feature>
<accession>A0ABU0IG63</accession>
<dbReference type="PROSITE" id="PS50885">
    <property type="entry name" value="HAMP"/>
    <property type="match status" value="1"/>
</dbReference>
<evidence type="ECO:0000256" key="3">
    <source>
        <dbReference type="ARBA" id="ARBA00012438"/>
    </source>
</evidence>
<dbReference type="SUPFAM" id="SSF55874">
    <property type="entry name" value="ATPase domain of HSP90 chaperone/DNA topoisomerase II/histidine kinase"/>
    <property type="match status" value="1"/>
</dbReference>
<dbReference type="PANTHER" id="PTHR45436:SF5">
    <property type="entry name" value="SENSOR HISTIDINE KINASE TRCS"/>
    <property type="match status" value="1"/>
</dbReference>
<dbReference type="Proteomes" id="UP001235269">
    <property type="component" value="Unassembled WGS sequence"/>
</dbReference>
<evidence type="ECO:0000313" key="12">
    <source>
        <dbReference type="EMBL" id="MDQ0457136.1"/>
    </source>
</evidence>
<dbReference type="CDD" id="cd00082">
    <property type="entry name" value="HisKA"/>
    <property type="match status" value="1"/>
</dbReference>
<feature type="domain" description="HAMP" evidence="11">
    <location>
        <begin position="189"/>
        <end position="242"/>
    </location>
</feature>
<gene>
    <name evidence="12" type="ORF">QO005_003483</name>
</gene>
<dbReference type="InterPro" id="IPR003594">
    <property type="entry name" value="HATPase_dom"/>
</dbReference>
<dbReference type="InterPro" id="IPR036890">
    <property type="entry name" value="HATPase_C_sf"/>
</dbReference>
<dbReference type="InterPro" id="IPR003660">
    <property type="entry name" value="HAMP_dom"/>
</dbReference>
<dbReference type="GO" id="GO:0016301">
    <property type="term" value="F:kinase activity"/>
    <property type="evidence" value="ECO:0007669"/>
    <property type="project" value="UniProtKB-KW"/>
</dbReference>
<comment type="catalytic activity">
    <reaction evidence="1">
        <text>ATP + protein L-histidine = ADP + protein N-phospho-L-histidine.</text>
        <dbReference type="EC" id="2.7.13.3"/>
    </reaction>
</comment>
<dbReference type="CDD" id="cd00075">
    <property type="entry name" value="HATPase"/>
    <property type="match status" value="1"/>
</dbReference>
<dbReference type="RefSeq" id="WP_307159318.1">
    <property type="nucleotide sequence ID" value="NZ_JAUSWH010000012.1"/>
</dbReference>